<dbReference type="RefSeq" id="WP_184149744.1">
    <property type="nucleotide sequence ID" value="NZ_JACHFM010000002.1"/>
</dbReference>
<evidence type="ECO:0000256" key="3">
    <source>
        <dbReference type="ARBA" id="ARBA00022723"/>
    </source>
</evidence>
<evidence type="ECO:0000256" key="4">
    <source>
        <dbReference type="ARBA" id="ARBA00022982"/>
    </source>
</evidence>
<dbReference type="EMBL" id="JACHFM010000002">
    <property type="protein sequence ID" value="MBB5222620.1"/>
    <property type="molecule type" value="Genomic_DNA"/>
</dbReference>
<keyword evidence="8" id="KW-1185">Reference proteome</keyword>
<accession>A0A840SPE5</accession>
<keyword evidence="3" id="KW-0479">Metal-binding</keyword>
<evidence type="ECO:0000256" key="2">
    <source>
        <dbReference type="ARBA" id="ARBA00022617"/>
    </source>
</evidence>
<gene>
    <name evidence="7" type="ORF">HNP73_002556</name>
</gene>
<dbReference type="Pfam" id="PF02085">
    <property type="entry name" value="Cytochrom_CIII"/>
    <property type="match status" value="1"/>
</dbReference>
<evidence type="ECO:0000313" key="8">
    <source>
        <dbReference type="Proteomes" id="UP000549457"/>
    </source>
</evidence>
<sequence length="122" mass="13250">MKWLLAALFLAGAILVITGPPWPVPTAKRAVFSGSGRAILPMTFIHNDHKGVSCTICHHEFVDGTTGLSCINCHLTDPKVSDIFETQFHDLCRTCHMDEQAAGKPGGPTRHCAACHLPDNQF</sequence>
<comment type="caution">
    <text evidence="7">The sequence shown here is derived from an EMBL/GenBank/DDBJ whole genome shotgun (WGS) entry which is preliminary data.</text>
</comment>
<keyword evidence="2" id="KW-0349">Heme</keyword>
<dbReference type="Gene3D" id="3.90.10.10">
    <property type="entry name" value="Cytochrome C3"/>
    <property type="match status" value="1"/>
</dbReference>
<keyword evidence="5" id="KW-0408">Iron</keyword>
<evidence type="ECO:0000256" key="5">
    <source>
        <dbReference type="ARBA" id="ARBA00023004"/>
    </source>
</evidence>
<keyword evidence="4" id="KW-0249">Electron transport</keyword>
<dbReference type="CDD" id="cd08168">
    <property type="entry name" value="Cytochrom_C3"/>
    <property type="match status" value="1"/>
</dbReference>
<reference evidence="7 8" key="1">
    <citation type="submission" date="2020-08" db="EMBL/GenBank/DDBJ databases">
        <title>Genomic Encyclopedia of Type Strains, Phase IV (KMG-IV): sequencing the most valuable type-strain genomes for metagenomic binning, comparative biology and taxonomic classification.</title>
        <authorList>
            <person name="Goeker M."/>
        </authorList>
    </citation>
    <scope>NUCLEOTIDE SEQUENCE [LARGE SCALE GENOMIC DNA]</scope>
    <source>
        <strain evidence="7 8">DSM 101730</strain>
    </source>
</reference>
<organism evidence="7 8">
    <name type="scientific">Amaricoccus macauensis</name>
    <dbReference type="NCBI Taxonomy" id="57001"/>
    <lineage>
        <taxon>Bacteria</taxon>
        <taxon>Pseudomonadati</taxon>
        <taxon>Pseudomonadota</taxon>
        <taxon>Alphaproteobacteria</taxon>
        <taxon>Rhodobacterales</taxon>
        <taxon>Paracoccaceae</taxon>
        <taxon>Amaricoccus</taxon>
    </lineage>
</organism>
<name>A0A840SPE5_9RHOB</name>
<evidence type="ECO:0000259" key="6">
    <source>
        <dbReference type="Pfam" id="PF02085"/>
    </source>
</evidence>
<dbReference type="GO" id="GO:0009055">
    <property type="term" value="F:electron transfer activity"/>
    <property type="evidence" value="ECO:0007669"/>
    <property type="project" value="InterPro"/>
</dbReference>
<dbReference type="GO" id="GO:0046872">
    <property type="term" value="F:metal ion binding"/>
    <property type="evidence" value="ECO:0007669"/>
    <property type="project" value="UniProtKB-KW"/>
</dbReference>
<dbReference type="InterPro" id="IPR036280">
    <property type="entry name" value="Multihaem_cyt_sf"/>
</dbReference>
<evidence type="ECO:0000313" key="7">
    <source>
        <dbReference type="EMBL" id="MBB5222620.1"/>
    </source>
</evidence>
<keyword evidence="1" id="KW-0813">Transport</keyword>
<feature type="domain" description="Class III cytochrome C" evidence="6">
    <location>
        <begin position="38"/>
        <end position="116"/>
    </location>
</feature>
<proteinExistence type="predicted"/>
<dbReference type="SUPFAM" id="SSF48695">
    <property type="entry name" value="Multiheme cytochromes"/>
    <property type="match status" value="1"/>
</dbReference>
<evidence type="ECO:0000256" key="1">
    <source>
        <dbReference type="ARBA" id="ARBA00022448"/>
    </source>
</evidence>
<dbReference type="Proteomes" id="UP000549457">
    <property type="component" value="Unassembled WGS sequence"/>
</dbReference>
<protein>
    <recommendedName>
        <fullName evidence="6">Class III cytochrome C domain-containing protein</fullName>
    </recommendedName>
</protein>
<dbReference type="InterPro" id="IPR020942">
    <property type="entry name" value="Cyt_c_III_dom"/>
</dbReference>
<dbReference type="AlphaFoldDB" id="A0A840SPE5"/>
<dbReference type="GO" id="GO:0020037">
    <property type="term" value="F:heme binding"/>
    <property type="evidence" value="ECO:0007669"/>
    <property type="project" value="InterPro"/>
</dbReference>